<evidence type="ECO:0000313" key="1">
    <source>
        <dbReference type="EMBL" id="CAG8978975.1"/>
    </source>
</evidence>
<keyword evidence="2" id="KW-1185">Reference proteome</keyword>
<sequence length="111" mass="12553">MYTDSEEINVVIWEARFSNNLRKKKGYFWETLPRNTGLTNNSQDNWIKNMNNAISLGIALRTPGGKGSFIDFLLSNDISFRLALRASGGEWSLIDLMASHDISRRATGQDL</sequence>
<proteinExistence type="predicted"/>
<reference evidence="1" key="1">
    <citation type="submission" date="2021-07" db="EMBL/GenBank/DDBJ databases">
        <authorList>
            <person name="Durling M."/>
        </authorList>
    </citation>
    <scope>NUCLEOTIDE SEQUENCE</scope>
</reference>
<dbReference type="EMBL" id="CAJVRM010000290">
    <property type="protein sequence ID" value="CAG8978975.1"/>
    <property type="molecule type" value="Genomic_DNA"/>
</dbReference>
<accession>A0A9N9Q438</accession>
<evidence type="ECO:0000313" key="2">
    <source>
        <dbReference type="Proteomes" id="UP000701801"/>
    </source>
</evidence>
<gene>
    <name evidence="1" type="ORF">HYALB_00012258</name>
</gene>
<comment type="caution">
    <text evidence="1">The sequence shown here is derived from an EMBL/GenBank/DDBJ whole genome shotgun (WGS) entry which is preliminary data.</text>
</comment>
<name>A0A9N9Q438_9HELO</name>
<protein>
    <submittedName>
        <fullName evidence="1">Uncharacterized protein</fullName>
    </submittedName>
</protein>
<organism evidence="1 2">
    <name type="scientific">Hymenoscyphus albidus</name>
    <dbReference type="NCBI Taxonomy" id="595503"/>
    <lineage>
        <taxon>Eukaryota</taxon>
        <taxon>Fungi</taxon>
        <taxon>Dikarya</taxon>
        <taxon>Ascomycota</taxon>
        <taxon>Pezizomycotina</taxon>
        <taxon>Leotiomycetes</taxon>
        <taxon>Helotiales</taxon>
        <taxon>Helotiaceae</taxon>
        <taxon>Hymenoscyphus</taxon>
    </lineage>
</organism>
<dbReference type="AlphaFoldDB" id="A0A9N9Q438"/>
<dbReference type="Proteomes" id="UP000701801">
    <property type="component" value="Unassembled WGS sequence"/>
</dbReference>